<dbReference type="Pfam" id="PF00201">
    <property type="entry name" value="UDPGT"/>
    <property type="match status" value="2"/>
</dbReference>
<accession>A0A0E0JXV0</accession>
<evidence type="ECO:0000256" key="4">
    <source>
        <dbReference type="SAM" id="MobiDB-lite"/>
    </source>
</evidence>
<keyword evidence="2" id="KW-0328">Glycosyltransferase</keyword>
<dbReference type="FunFam" id="3.40.50.2000:FF:000054">
    <property type="entry name" value="Glycosyltransferase"/>
    <property type="match status" value="1"/>
</dbReference>
<evidence type="ECO:0000313" key="5">
    <source>
        <dbReference type="EnsemblPlants" id="OPUNC02G09120.1"/>
    </source>
</evidence>
<evidence type="ECO:0000256" key="3">
    <source>
        <dbReference type="ARBA" id="ARBA00022679"/>
    </source>
</evidence>
<dbReference type="SUPFAM" id="SSF53756">
    <property type="entry name" value="UDP-Glycosyltransferase/glycogen phosphorylase"/>
    <property type="match status" value="2"/>
</dbReference>
<dbReference type="EnsemblPlants" id="OPUNC02G09120.1">
    <property type="protein sequence ID" value="OPUNC02G09120.1"/>
    <property type="gene ID" value="OPUNC02G09120"/>
</dbReference>
<evidence type="ECO:0000313" key="6">
    <source>
        <dbReference type="Proteomes" id="UP000026962"/>
    </source>
</evidence>
<sequence>MDLSPRPPTPPHVVLVTSPCAGYVIPMAELARRIVSRHDCAATLVTFSGLAASLDARAAAVLASLLASSVAAVTLPEVTLDDVPADANFGTLIFKLVHRSLPSLREFLRSTGGGGGGVAALVPDFFCGVVLDLAVELGVPGYVFVPSNIASLAFMRRFDEVRDGAASGEYRDLPDPLRLAADMTIRVADMPDGYLDRSNPVFWQLLEEVRQYRRADGFLVNNFAEMEPTIVEEFKKAAEKGTFPQVHPVGLFVRPSSDEAGDSACLEWLDRQPAGSVVYVSFGRENCICATMHELAAGLEMSGHRFLWIVRMPNDDGESYDFGTSQRDDNDDDRGGGGGHEDDRWRGFPTGSWRGRGTGVRVLSHRATAAFVSHCGWNSALESVSAGVPMMAWPLYAEQKVNAVILMEVAGLALRPAVARGGDGVVTREEVTAAVKELMDLGEKGSAARRQARELQAAVARARSPDGASHRALTVVANKWKNAVHEEPSGMDPSPRPPPPHVVLVSSPCAGHVMPMAELARRLVAFHGCAATLVTFSGLAASLDARSAAVIASLPASSVAAVTLPEVALDDVPAGASFDTLIFELVRRSLPSLREFLRSISGGVAALVPDLFCGVVLDLAAELGIPRYLFLPSNVASLACMRRLVELHDGAAPGEYRDFPDPLHLAGDVTISVADLPIEFLDRSNPVFGQLIDEGRRHRRADGFLVNSFAEMEPTIVEDFKKAAEEGAFPPVYPVGPFVRSSSNEIGESACLEWLDRQPAGSVVYVSFGSAGMLSVEQTRELAAGLEISGHRFLWVVRMPSLDSETYDFGTGGGGGGHDDDPLAWLPDGFLERTRGRGLAVASWTPQVRVLSHPGMAAFVSHCGWNSALESVSAGVPMMAWPLYAEQKVNAVILTEVAGVALRPAAARGGDGVVTREEVAAAVKELMDPGEKGNAARRRAKELQAAAARARSPDGASHRELDEVAGKWKQTTVLRTNNAV</sequence>
<organism evidence="5">
    <name type="scientific">Oryza punctata</name>
    <name type="common">Red rice</name>
    <dbReference type="NCBI Taxonomy" id="4537"/>
    <lineage>
        <taxon>Eukaryota</taxon>
        <taxon>Viridiplantae</taxon>
        <taxon>Streptophyta</taxon>
        <taxon>Embryophyta</taxon>
        <taxon>Tracheophyta</taxon>
        <taxon>Spermatophyta</taxon>
        <taxon>Magnoliopsida</taxon>
        <taxon>Liliopsida</taxon>
        <taxon>Poales</taxon>
        <taxon>Poaceae</taxon>
        <taxon>BOP clade</taxon>
        <taxon>Oryzoideae</taxon>
        <taxon>Oryzeae</taxon>
        <taxon>Oryzinae</taxon>
        <taxon>Oryza</taxon>
    </lineage>
</organism>
<dbReference type="STRING" id="4537.A0A0E0JXV0"/>
<dbReference type="PROSITE" id="PS00375">
    <property type="entry name" value="UDPGT"/>
    <property type="match status" value="1"/>
</dbReference>
<dbReference type="HOGENOM" id="CLU_001724_8_5_1"/>
<dbReference type="PANTHER" id="PTHR48046">
    <property type="entry name" value="UDP-GLYCOSYLTRANSFERASE 72E1"/>
    <property type="match status" value="1"/>
</dbReference>
<protein>
    <submittedName>
        <fullName evidence="5">Uncharacterized protein</fullName>
    </submittedName>
</protein>
<dbReference type="InterPro" id="IPR035595">
    <property type="entry name" value="UDP_glycos_trans_CS"/>
</dbReference>
<dbReference type="Gramene" id="OPUNC02G09120.1">
    <property type="protein sequence ID" value="OPUNC02G09120.1"/>
    <property type="gene ID" value="OPUNC02G09120"/>
</dbReference>
<dbReference type="CDD" id="cd03784">
    <property type="entry name" value="GT1_Gtf-like"/>
    <property type="match status" value="2"/>
</dbReference>
<dbReference type="eggNOG" id="KOG1192">
    <property type="taxonomic scope" value="Eukaryota"/>
</dbReference>
<feature type="compositionally biased region" description="Basic and acidic residues" evidence="4">
    <location>
        <begin position="333"/>
        <end position="346"/>
    </location>
</feature>
<dbReference type="FunFam" id="3.40.50.2000:FF:000051">
    <property type="entry name" value="Glycosyltransferase"/>
    <property type="match status" value="1"/>
</dbReference>
<reference evidence="5" key="1">
    <citation type="submission" date="2015-04" db="UniProtKB">
        <authorList>
            <consortium name="EnsemblPlants"/>
        </authorList>
    </citation>
    <scope>IDENTIFICATION</scope>
</reference>
<keyword evidence="3" id="KW-0808">Transferase</keyword>
<dbReference type="FunFam" id="3.40.50.2000:FF:000056">
    <property type="entry name" value="Glycosyltransferase"/>
    <property type="match status" value="1"/>
</dbReference>
<name>A0A0E0JXV0_ORYPU</name>
<evidence type="ECO:0000256" key="2">
    <source>
        <dbReference type="ARBA" id="ARBA00022676"/>
    </source>
</evidence>
<proteinExistence type="inferred from homology"/>
<comment type="similarity">
    <text evidence="1">Belongs to the UDP-glycosyltransferase family.</text>
</comment>
<dbReference type="Proteomes" id="UP000026962">
    <property type="component" value="Chromosome 2"/>
</dbReference>
<keyword evidence="6" id="KW-1185">Reference proteome</keyword>
<dbReference type="OMA" id="MMAWPLY"/>
<dbReference type="PANTHER" id="PTHR48046:SF6">
    <property type="entry name" value="GLYCOSYLTRANSFERASE"/>
    <property type="match status" value="1"/>
</dbReference>
<dbReference type="Gene3D" id="3.40.50.2000">
    <property type="entry name" value="Glycogen Phosphorylase B"/>
    <property type="match status" value="4"/>
</dbReference>
<feature type="region of interest" description="Disordered" evidence="4">
    <location>
        <begin position="319"/>
        <end position="351"/>
    </location>
</feature>
<dbReference type="GO" id="GO:0008194">
    <property type="term" value="F:UDP-glycosyltransferase activity"/>
    <property type="evidence" value="ECO:0007669"/>
    <property type="project" value="InterPro"/>
</dbReference>
<evidence type="ECO:0000256" key="1">
    <source>
        <dbReference type="ARBA" id="ARBA00009995"/>
    </source>
</evidence>
<reference evidence="5" key="2">
    <citation type="submission" date="2018-05" db="EMBL/GenBank/DDBJ databases">
        <title>OpunRS2 (Oryza punctata Reference Sequence Version 2).</title>
        <authorList>
            <person name="Zhang J."/>
            <person name="Kudrna D."/>
            <person name="Lee S."/>
            <person name="Talag J."/>
            <person name="Welchert J."/>
            <person name="Wing R.A."/>
        </authorList>
    </citation>
    <scope>NUCLEOTIDE SEQUENCE [LARGE SCALE GENOMIC DNA]</scope>
</reference>
<dbReference type="AlphaFoldDB" id="A0A0E0JXV0"/>
<dbReference type="InterPro" id="IPR002213">
    <property type="entry name" value="UDP_glucos_trans"/>
</dbReference>